<dbReference type="Proteomes" id="UP001165586">
    <property type="component" value="Unassembled WGS sequence"/>
</dbReference>
<protein>
    <submittedName>
        <fullName evidence="3">Amidohydrolase family protein</fullName>
    </submittedName>
</protein>
<feature type="domain" description="Amidohydrolase-related" evidence="2">
    <location>
        <begin position="6"/>
        <end position="277"/>
    </location>
</feature>
<sequence>MTAHVIDAHLHLWSLGAGGYSWLTPESGELYADFTAHDAEVELAAARIDGAVLVQADDTDADTDAMLRVADENPWVTGVVGWVRLDEPETAEAQLERRRRHPAFCGVRHLVHDDPRDDFLDMPAVRRSLALVARHGLAFDVPNAWPRHLAQVTAVAGAVPDLTVVIDHLGKPPRGGADFADWREEFERAARLPNTIAKVSGLRMPHTDYSADALREVWQITLDAFGPARMMWGSDWPITVPDGGYGPTFDVLAGLIGELGSDESAAVLGGTALRVYAREGPVTTT</sequence>
<comment type="caution">
    <text evidence="3">The sequence shown here is derived from an EMBL/GenBank/DDBJ whole genome shotgun (WGS) entry which is preliminary data.</text>
</comment>
<dbReference type="SUPFAM" id="SSF51556">
    <property type="entry name" value="Metallo-dependent hydrolases"/>
    <property type="match status" value="1"/>
</dbReference>
<dbReference type="Pfam" id="PF04909">
    <property type="entry name" value="Amidohydro_2"/>
    <property type="match status" value="1"/>
</dbReference>
<gene>
    <name evidence="3" type="ORF">N1032_04070</name>
</gene>
<dbReference type="InterPro" id="IPR052350">
    <property type="entry name" value="Metallo-dep_Lactonases"/>
</dbReference>
<dbReference type="InterPro" id="IPR032466">
    <property type="entry name" value="Metal_Hydrolase"/>
</dbReference>
<reference evidence="3" key="1">
    <citation type="submission" date="2022-08" db="EMBL/GenBank/DDBJ databases">
        <authorList>
            <person name="Deng Y."/>
            <person name="Han X.-F."/>
            <person name="Zhang Y.-Q."/>
        </authorList>
    </citation>
    <scope>NUCLEOTIDE SEQUENCE</scope>
    <source>
        <strain evidence="3">CPCC 203386</strain>
    </source>
</reference>
<dbReference type="EMBL" id="JANLCJ010000001">
    <property type="protein sequence ID" value="MCS5732919.1"/>
    <property type="molecule type" value="Genomic_DNA"/>
</dbReference>
<dbReference type="PANTHER" id="PTHR43569">
    <property type="entry name" value="AMIDOHYDROLASE"/>
    <property type="match status" value="1"/>
</dbReference>
<evidence type="ECO:0000259" key="2">
    <source>
        <dbReference type="Pfam" id="PF04909"/>
    </source>
</evidence>
<dbReference type="RefSeq" id="WP_259537590.1">
    <property type="nucleotide sequence ID" value="NZ_JANLCJ010000001.1"/>
</dbReference>
<comment type="similarity">
    <text evidence="1">Belongs to the metallo-dependent hydrolases superfamily.</text>
</comment>
<evidence type="ECO:0000313" key="4">
    <source>
        <dbReference type="Proteomes" id="UP001165586"/>
    </source>
</evidence>
<evidence type="ECO:0000256" key="1">
    <source>
        <dbReference type="ARBA" id="ARBA00038310"/>
    </source>
</evidence>
<dbReference type="Gene3D" id="3.20.20.140">
    <property type="entry name" value="Metal-dependent hydrolases"/>
    <property type="match status" value="1"/>
</dbReference>
<keyword evidence="4" id="KW-1185">Reference proteome</keyword>
<proteinExistence type="inferred from homology"/>
<evidence type="ECO:0000313" key="3">
    <source>
        <dbReference type="EMBL" id="MCS5732919.1"/>
    </source>
</evidence>
<organism evidence="3 4">
    <name type="scientific">Herbiconiux daphne</name>
    <dbReference type="NCBI Taxonomy" id="2970914"/>
    <lineage>
        <taxon>Bacteria</taxon>
        <taxon>Bacillati</taxon>
        <taxon>Actinomycetota</taxon>
        <taxon>Actinomycetes</taxon>
        <taxon>Micrococcales</taxon>
        <taxon>Microbacteriaceae</taxon>
        <taxon>Herbiconiux</taxon>
    </lineage>
</organism>
<accession>A0ABT2GY83</accession>
<dbReference type="PANTHER" id="PTHR43569:SF2">
    <property type="entry name" value="AMIDOHYDROLASE-RELATED DOMAIN-CONTAINING PROTEIN"/>
    <property type="match status" value="1"/>
</dbReference>
<dbReference type="InterPro" id="IPR006680">
    <property type="entry name" value="Amidohydro-rel"/>
</dbReference>
<name>A0ABT2GY83_9MICO</name>